<reference evidence="3" key="1">
    <citation type="journal article" date="2019" name="Int. J. Syst. Evol. Microbiol.">
        <title>The Global Catalogue of Microorganisms (GCM) 10K type strain sequencing project: providing services to taxonomists for standard genome sequencing and annotation.</title>
        <authorList>
            <consortium name="The Broad Institute Genomics Platform"/>
            <consortium name="The Broad Institute Genome Sequencing Center for Infectious Disease"/>
            <person name="Wu L."/>
            <person name="Ma J."/>
        </authorList>
    </citation>
    <scope>NUCLEOTIDE SEQUENCE [LARGE SCALE GENOMIC DNA]</scope>
    <source>
        <strain evidence="3">CGMCC 1.15353</strain>
    </source>
</reference>
<evidence type="ECO:0000313" key="3">
    <source>
        <dbReference type="Proteomes" id="UP000642571"/>
    </source>
</evidence>
<sequence>MESKSIEEASYHAWFHHGNTDGYITMAKKESDGAFRQYHYKPNEMAAELTNWLGEDVYFSQNTFYKPFRRIENIRKLQALYVDVDAYLFNYAPEWVLGKLELEVFDQQIPEPNLIIFSGRGIVCVWLIEPVPHKALPLWQAIQNYFCEQLQGVGGDTKALDAARVFRIAGSVNSKSGEYVRAQYRHDYRYPLRDIQYDYLPELEPKKKKGRPSKPAQLFNTYRLHHARLLDLTKLVELREYAVEGYRETLCFLYRYWSCCVLSDSKEALRQTLEFNSEFRSPLPEKEVTKATKSAEKAWNAKNNKEANEEAIKHGYPGAGYNLKNSKIINWLDITPEEQRHLSTVMDGEEKKRRKREANKEMRREKGMKTMQEYNDIRKEQTEEKLKVVQQALETHPNASIRKLAHYTGFSKTTVQRLLKQIK</sequence>
<proteinExistence type="predicted"/>
<accession>A0ABQ1QJY1</accession>
<evidence type="ECO:0008006" key="4">
    <source>
        <dbReference type="Google" id="ProtNLM"/>
    </source>
</evidence>
<dbReference type="RefSeq" id="WP_188656174.1">
    <property type="nucleotide sequence ID" value="NZ_BMIN01000029.1"/>
</dbReference>
<organism evidence="2 3">
    <name type="scientific">Pontibacillus salipaludis</name>
    <dbReference type="NCBI Taxonomy" id="1697394"/>
    <lineage>
        <taxon>Bacteria</taxon>
        <taxon>Bacillati</taxon>
        <taxon>Bacillota</taxon>
        <taxon>Bacilli</taxon>
        <taxon>Bacillales</taxon>
        <taxon>Bacillaceae</taxon>
        <taxon>Pontibacillus</taxon>
    </lineage>
</organism>
<protein>
    <recommendedName>
        <fullName evidence="4">Replication protein</fullName>
    </recommendedName>
</protein>
<feature type="region of interest" description="Disordered" evidence="1">
    <location>
        <begin position="343"/>
        <end position="366"/>
    </location>
</feature>
<dbReference type="EMBL" id="BMIN01000029">
    <property type="protein sequence ID" value="GGD29094.1"/>
    <property type="molecule type" value="Genomic_DNA"/>
</dbReference>
<evidence type="ECO:0000313" key="2">
    <source>
        <dbReference type="EMBL" id="GGD29094.1"/>
    </source>
</evidence>
<evidence type="ECO:0000256" key="1">
    <source>
        <dbReference type="SAM" id="MobiDB-lite"/>
    </source>
</evidence>
<comment type="caution">
    <text evidence="2">The sequence shown here is derived from an EMBL/GenBank/DDBJ whole genome shotgun (WGS) entry which is preliminary data.</text>
</comment>
<dbReference type="Proteomes" id="UP000642571">
    <property type="component" value="Unassembled WGS sequence"/>
</dbReference>
<gene>
    <name evidence="2" type="ORF">GCM10011389_40830</name>
</gene>
<keyword evidence="3" id="KW-1185">Reference proteome</keyword>
<name>A0ABQ1QJY1_9BACI</name>